<reference evidence="9 10" key="1">
    <citation type="journal article" date="2014" name="Proc. Natl. Acad. Sci. U.S.A.">
        <title>Functional characterization of flavobacteria rhodopsins reveals a unique class of light-driven chloride pump in bacteria.</title>
        <authorList>
            <person name="Yoshizawa S."/>
            <person name="Kumagai Y."/>
            <person name="Kim H."/>
            <person name="Ogura Y."/>
            <person name="Hayashi T."/>
            <person name="Iwasaki W."/>
            <person name="DeLong E.F."/>
            <person name="Kogure K."/>
        </authorList>
    </citation>
    <scope>NUCLEOTIDE SEQUENCE [LARGE SCALE GENOMIC DNA]</scope>
    <source>
        <strain evidence="9 10">S1-08</strain>
    </source>
</reference>
<evidence type="ECO:0000256" key="6">
    <source>
        <dbReference type="SAM" id="SignalP"/>
    </source>
</evidence>
<evidence type="ECO:0008006" key="11">
    <source>
        <dbReference type="Google" id="ProtNLM"/>
    </source>
</evidence>
<dbReference type="HOGENOM" id="CLU_015553_3_5_10"/>
<comment type="similarity">
    <text evidence="2">Belongs to the SusD family.</text>
</comment>
<sequence>MKKFFYISSLFLITLSCSDFLDVEPDEQVSFDEQFSSLEGVQQILSGVYFQIEAQTSSFIHVYPGIMGGNITFAPRIINKVLEVPSNINLTYSFQNTPESSEFETFYDTGYDIINSVNLALERVDGLDFLSSLQKDQLLAELLTARALAHYQLSLVFAQNINFTGDGSHPGIVYNNSTLQTGIDFPSRETAAKVYELLQQDLETAIDLFTGNSFASNGSEIFYFNEISARAIYARIALQNNDWTTAASQANTVIESSGLNLTSQDAYVNQWLTDEDLDEFILSFAAPLTSDLNVSSSIAAYYLFTNNTTYNRYTASGDLLELIEAQDIRASLYEQKSLPTSTPTGLENRPYVFTKKYQANNQTTYIRLSEMYLIQAEALTRATPGTDLALQRLNAIRNRAGLENVDSNANLLEEIFLERRRELAFESHLLYDIIRYKKDIVRDEGCLSSICNLNYPSPFFILPIPQESIDNNENIQQNEGY</sequence>
<evidence type="ECO:0000313" key="10">
    <source>
        <dbReference type="Proteomes" id="UP000031760"/>
    </source>
</evidence>
<proteinExistence type="inferred from homology"/>
<feature type="domain" description="RagB/SusD" evidence="7">
    <location>
        <begin position="328"/>
        <end position="481"/>
    </location>
</feature>
<feature type="chain" id="PRO_5004917191" description="Outer membrane protein, probably involved in nutrient binding" evidence="6">
    <location>
        <begin position="22"/>
        <end position="481"/>
    </location>
</feature>
<dbReference type="SUPFAM" id="SSF48452">
    <property type="entry name" value="TPR-like"/>
    <property type="match status" value="1"/>
</dbReference>
<dbReference type="AlphaFoldDB" id="W8VRU3"/>
<dbReference type="InterPro" id="IPR011990">
    <property type="entry name" value="TPR-like_helical_dom_sf"/>
</dbReference>
<accession>W8VRU3</accession>
<evidence type="ECO:0000256" key="2">
    <source>
        <dbReference type="ARBA" id="ARBA00006275"/>
    </source>
</evidence>
<dbReference type="Proteomes" id="UP000031760">
    <property type="component" value="Chromosome"/>
</dbReference>
<evidence type="ECO:0000313" key="9">
    <source>
        <dbReference type="EMBL" id="BAO55820.1"/>
    </source>
</evidence>
<organism evidence="9 10">
    <name type="scientific">Nonlabens marinus S1-08</name>
    <dbReference type="NCBI Taxonomy" id="1454201"/>
    <lineage>
        <taxon>Bacteria</taxon>
        <taxon>Pseudomonadati</taxon>
        <taxon>Bacteroidota</taxon>
        <taxon>Flavobacteriia</taxon>
        <taxon>Flavobacteriales</taxon>
        <taxon>Flavobacteriaceae</taxon>
        <taxon>Nonlabens</taxon>
    </lineage>
</organism>
<dbReference type="GO" id="GO:0009279">
    <property type="term" value="C:cell outer membrane"/>
    <property type="evidence" value="ECO:0007669"/>
    <property type="project" value="UniProtKB-SubCell"/>
</dbReference>
<dbReference type="EMBL" id="AP014548">
    <property type="protein sequence ID" value="BAO55820.1"/>
    <property type="molecule type" value="Genomic_DNA"/>
</dbReference>
<name>W8VRU3_9FLAO</name>
<dbReference type="KEGG" id="nmf:NMS_1811"/>
<evidence type="ECO:0000256" key="1">
    <source>
        <dbReference type="ARBA" id="ARBA00004442"/>
    </source>
</evidence>
<keyword evidence="3 6" id="KW-0732">Signal</keyword>
<evidence type="ECO:0000259" key="7">
    <source>
        <dbReference type="Pfam" id="PF07980"/>
    </source>
</evidence>
<dbReference type="InterPro" id="IPR033985">
    <property type="entry name" value="SusD-like_N"/>
</dbReference>
<evidence type="ECO:0000256" key="4">
    <source>
        <dbReference type="ARBA" id="ARBA00023136"/>
    </source>
</evidence>
<dbReference type="InterPro" id="IPR012944">
    <property type="entry name" value="SusD_RagB_dom"/>
</dbReference>
<gene>
    <name evidence="9" type="ORF">NMS_1811</name>
</gene>
<dbReference type="STRING" id="1454201.NMS_1811"/>
<dbReference type="Gene3D" id="1.25.40.390">
    <property type="match status" value="1"/>
</dbReference>
<dbReference type="OrthoDB" id="630434at2"/>
<evidence type="ECO:0000256" key="3">
    <source>
        <dbReference type="ARBA" id="ARBA00022729"/>
    </source>
</evidence>
<evidence type="ECO:0000259" key="8">
    <source>
        <dbReference type="Pfam" id="PF14322"/>
    </source>
</evidence>
<feature type="signal peptide" evidence="6">
    <location>
        <begin position="1"/>
        <end position="21"/>
    </location>
</feature>
<protein>
    <recommendedName>
        <fullName evidence="11">Outer membrane protein, probably involved in nutrient binding</fullName>
    </recommendedName>
</protein>
<keyword evidence="4" id="KW-0472">Membrane</keyword>
<comment type="subcellular location">
    <subcellularLocation>
        <location evidence="1">Cell outer membrane</location>
    </subcellularLocation>
</comment>
<dbReference type="Pfam" id="PF14322">
    <property type="entry name" value="SusD-like_3"/>
    <property type="match status" value="1"/>
</dbReference>
<evidence type="ECO:0000256" key="5">
    <source>
        <dbReference type="ARBA" id="ARBA00023237"/>
    </source>
</evidence>
<dbReference type="RefSeq" id="WP_041496352.1">
    <property type="nucleotide sequence ID" value="NZ_AP014548.1"/>
</dbReference>
<keyword evidence="10" id="KW-1185">Reference proteome</keyword>
<dbReference type="Pfam" id="PF07980">
    <property type="entry name" value="SusD_RagB"/>
    <property type="match status" value="1"/>
</dbReference>
<keyword evidence="5" id="KW-0998">Cell outer membrane</keyword>
<feature type="domain" description="SusD-like N-terminal" evidence="8">
    <location>
        <begin position="19"/>
        <end position="238"/>
    </location>
</feature>
<dbReference type="PROSITE" id="PS51257">
    <property type="entry name" value="PROKAR_LIPOPROTEIN"/>
    <property type="match status" value="1"/>
</dbReference>